<dbReference type="Pfam" id="PF02579">
    <property type="entry name" value="Nitro_FeMo-Co"/>
    <property type="match status" value="1"/>
</dbReference>
<reference evidence="2" key="2">
    <citation type="journal article" date="2019" name="Genome Biol. Evol.">
        <title>Day and night: Metabolic profiles and evolutionary relationships of six axenic non-marine cyanobacteria.</title>
        <authorList>
            <person name="Will S.E."/>
            <person name="Henke P."/>
            <person name="Boedeker C."/>
            <person name="Huang S."/>
            <person name="Brinkmann H."/>
            <person name="Rohde M."/>
            <person name="Jarek M."/>
            <person name="Friedl T."/>
            <person name="Seufert S."/>
            <person name="Schumacher M."/>
            <person name="Overmann J."/>
            <person name="Neumann-Schaal M."/>
            <person name="Petersen J."/>
        </authorList>
    </citation>
    <scope>NUCLEOTIDE SEQUENCE [LARGE SCALE GENOMIC DNA]</scope>
    <source>
        <strain evidence="2">PCC 7102</strain>
    </source>
</reference>
<dbReference type="PANTHER" id="PTHR33937:SF1">
    <property type="entry name" value="IRON-MOLIBDENUM COFACTOR PROCESSING PROTEIN"/>
    <property type="match status" value="1"/>
</dbReference>
<dbReference type="AlphaFoldDB" id="A0A433ULM3"/>
<dbReference type="RefSeq" id="WP_127087175.1">
    <property type="nucleotide sequence ID" value="NZ_RSCL01000046.1"/>
</dbReference>
<dbReference type="InterPro" id="IPR036105">
    <property type="entry name" value="DiNase_FeMo-co_biosyn_sf"/>
</dbReference>
<dbReference type="InterPro" id="IPR003731">
    <property type="entry name" value="Di-Nase_FeMo-co_biosynth"/>
</dbReference>
<dbReference type="EMBL" id="RSCL01000046">
    <property type="protein sequence ID" value="RUS94702.1"/>
    <property type="molecule type" value="Genomic_DNA"/>
</dbReference>
<name>A0A433ULM3_9CYAN</name>
<dbReference type="PANTHER" id="PTHR33937">
    <property type="entry name" value="IRON-MOLYBDENUM PROTEIN-RELATED-RELATED"/>
    <property type="match status" value="1"/>
</dbReference>
<proteinExistence type="predicted"/>
<accession>A0A433ULM3</accession>
<evidence type="ECO:0000259" key="1">
    <source>
        <dbReference type="Pfam" id="PF02579"/>
    </source>
</evidence>
<gene>
    <name evidence="2" type="primary">nifX</name>
    <name evidence="2" type="ORF">DSM106972_092370</name>
</gene>
<dbReference type="InterPro" id="IPR051840">
    <property type="entry name" value="NifX/NifY_domain"/>
</dbReference>
<organism evidence="2 3">
    <name type="scientific">Dulcicalothrix desertica PCC 7102</name>
    <dbReference type="NCBI Taxonomy" id="232991"/>
    <lineage>
        <taxon>Bacteria</taxon>
        <taxon>Bacillati</taxon>
        <taxon>Cyanobacteriota</taxon>
        <taxon>Cyanophyceae</taxon>
        <taxon>Nostocales</taxon>
        <taxon>Calotrichaceae</taxon>
        <taxon>Dulcicalothrix</taxon>
    </lineage>
</organism>
<evidence type="ECO:0000313" key="3">
    <source>
        <dbReference type="Proteomes" id="UP000271624"/>
    </source>
</evidence>
<dbReference type="Gene3D" id="3.30.420.130">
    <property type="entry name" value="Dinitrogenase iron-molybdenum cofactor biosynthesis domain"/>
    <property type="match status" value="1"/>
</dbReference>
<evidence type="ECO:0000313" key="2">
    <source>
        <dbReference type="EMBL" id="RUS94702.1"/>
    </source>
</evidence>
<sequence length="144" mass="16129">MKIAFATTDKVNINSDFGSAEKFDIYEISKYGYHFLDTICVEKQPETTQYGYKNKDNILRVNKGESDTDIATVIDALNDCTIVYTTSIGAVPAAKLIKNGITPMTPELDQEKITGILDRLLIAVKGNPAPWLRKVLQRENDRTQ</sequence>
<comment type="caution">
    <text evidence="2">The sequence shown here is derived from an EMBL/GenBank/DDBJ whole genome shotgun (WGS) entry which is preliminary data.</text>
</comment>
<dbReference type="SUPFAM" id="SSF53146">
    <property type="entry name" value="Nitrogenase accessory factor-like"/>
    <property type="match status" value="1"/>
</dbReference>
<reference evidence="2" key="1">
    <citation type="submission" date="2018-12" db="EMBL/GenBank/DDBJ databases">
        <authorList>
            <person name="Will S."/>
            <person name="Neumann-Schaal M."/>
            <person name="Henke P."/>
        </authorList>
    </citation>
    <scope>NUCLEOTIDE SEQUENCE</scope>
    <source>
        <strain evidence="2">PCC 7102</strain>
    </source>
</reference>
<protein>
    <submittedName>
        <fullName evidence="2">Nitrogen fixation protein NifX</fullName>
    </submittedName>
</protein>
<dbReference type="Proteomes" id="UP000271624">
    <property type="component" value="Unassembled WGS sequence"/>
</dbReference>
<dbReference type="OrthoDB" id="9797941at2"/>
<keyword evidence="3" id="KW-1185">Reference proteome</keyword>
<feature type="domain" description="Dinitrogenase iron-molybdenum cofactor biosynthesis" evidence="1">
    <location>
        <begin position="12"/>
        <end position="114"/>
    </location>
</feature>